<name>Q69SV9_ORYSJ</name>
<reference evidence="3" key="1">
    <citation type="journal article" date="2005" name="Nature">
        <title>The map-based sequence of the rice genome.</title>
        <authorList>
            <consortium name="International rice genome sequencing project (IRGSP)"/>
            <person name="Matsumoto T."/>
            <person name="Wu J."/>
            <person name="Kanamori H."/>
            <person name="Katayose Y."/>
            <person name="Fujisawa M."/>
            <person name="Namiki N."/>
            <person name="Mizuno H."/>
            <person name="Yamamoto K."/>
            <person name="Antonio B.A."/>
            <person name="Baba T."/>
            <person name="Sakata K."/>
            <person name="Nagamura Y."/>
            <person name="Aoki H."/>
            <person name="Arikawa K."/>
            <person name="Arita K."/>
            <person name="Bito T."/>
            <person name="Chiden Y."/>
            <person name="Fujitsuka N."/>
            <person name="Fukunaka R."/>
            <person name="Hamada M."/>
            <person name="Harada C."/>
            <person name="Hayashi A."/>
            <person name="Hijishita S."/>
            <person name="Honda M."/>
            <person name="Hosokawa S."/>
            <person name="Ichikawa Y."/>
            <person name="Idonuma A."/>
            <person name="Iijima M."/>
            <person name="Ikeda M."/>
            <person name="Ikeno M."/>
            <person name="Ito K."/>
            <person name="Ito S."/>
            <person name="Ito T."/>
            <person name="Ito Y."/>
            <person name="Ito Y."/>
            <person name="Iwabuchi A."/>
            <person name="Kamiya K."/>
            <person name="Karasawa W."/>
            <person name="Kurita K."/>
            <person name="Katagiri S."/>
            <person name="Kikuta A."/>
            <person name="Kobayashi H."/>
            <person name="Kobayashi N."/>
            <person name="Machita K."/>
            <person name="Maehara T."/>
            <person name="Masukawa M."/>
            <person name="Mizubayashi T."/>
            <person name="Mukai Y."/>
            <person name="Nagasaki H."/>
            <person name="Nagata Y."/>
            <person name="Naito S."/>
            <person name="Nakashima M."/>
            <person name="Nakama Y."/>
            <person name="Nakamichi Y."/>
            <person name="Nakamura M."/>
            <person name="Meguro A."/>
            <person name="Negishi M."/>
            <person name="Ohta I."/>
            <person name="Ohta T."/>
            <person name="Okamoto M."/>
            <person name="Ono N."/>
            <person name="Saji S."/>
            <person name="Sakaguchi M."/>
            <person name="Sakai K."/>
            <person name="Shibata M."/>
            <person name="Shimokawa T."/>
            <person name="Song J."/>
            <person name="Takazaki Y."/>
            <person name="Terasawa K."/>
            <person name="Tsugane M."/>
            <person name="Tsuji K."/>
            <person name="Ueda S."/>
            <person name="Waki K."/>
            <person name="Yamagata H."/>
            <person name="Yamamoto M."/>
            <person name="Yamamoto S."/>
            <person name="Yamane H."/>
            <person name="Yoshiki S."/>
            <person name="Yoshihara R."/>
            <person name="Yukawa K."/>
            <person name="Zhong H."/>
            <person name="Yano M."/>
            <person name="Yuan Q."/>
            <person name="Ouyang S."/>
            <person name="Liu J."/>
            <person name="Jones K.M."/>
            <person name="Gansberger K."/>
            <person name="Moffat K."/>
            <person name="Hill J."/>
            <person name="Bera J."/>
            <person name="Fadrosh D."/>
            <person name="Jin S."/>
            <person name="Johri S."/>
            <person name="Kim M."/>
            <person name="Overton L."/>
            <person name="Reardon M."/>
            <person name="Tsitrin T."/>
            <person name="Vuong H."/>
            <person name="Weaver B."/>
            <person name="Ciecko A."/>
            <person name="Tallon L."/>
            <person name="Jackson J."/>
            <person name="Pai G."/>
            <person name="Aken S.V."/>
            <person name="Utterback T."/>
            <person name="Reidmuller S."/>
            <person name="Feldblyum T."/>
            <person name="Hsiao J."/>
            <person name="Zismann V."/>
            <person name="Iobst S."/>
            <person name="de Vazeille A.R."/>
            <person name="Buell C.R."/>
            <person name="Ying K."/>
            <person name="Li Y."/>
            <person name="Lu T."/>
            <person name="Huang Y."/>
            <person name="Zhao Q."/>
            <person name="Feng Q."/>
            <person name="Zhang L."/>
            <person name="Zhu J."/>
            <person name="Weng Q."/>
            <person name="Mu J."/>
            <person name="Lu Y."/>
            <person name="Fan D."/>
            <person name="Liu Y."/>
            <person name="Guan J."/>
            <person name="Zhang Y."/>
            <person name="Yu S."/>
            <person name="Liu X."/>
            <person name="Zhang Y."/>
            <person name="Hong G."/>
            <person name="Han B."/>
            <person name="Choisne N."/>
            <person name="Demange N."/>
            <person name="Orjeda G."/>
            <person name="Samain S."/>
            <person name="Cattolico L."/>
            <person name="Pelletier E."/>
            <person name="Couloux A."/>
            <person name="Segurens B."/>
            <person name="Wincker P."/>
            <person name="D'Hont A."/>
            <person name="Scarpelli C."/>
            <person name="Weissenbach J."/>
            <person name="Salanoubat M."/>
            <person name="Quetier F."/>
            <person name="Yu Y."/>
            <person name="Kim H.R."/>
            <person name="Rambo T."/>
            <person name="Currie J."/>
            <person name="Collura K."/>
            <person name="Luo M."/>
            <person name="Yang T."/>
            <person name="Ammiraju J.S.S."/>
            <person name="Engler F."/>
            <person name="Soderlund C."/>
            <person name="Wing R.A."/>
            <person name="Palmer L.E."/>
            <person name="de la Bastide M."/>
            <person name="Spiegel L."/>
            <person name="Nascimento L."/>
            <person name="Zutavern T."/>
            <person name="O'Shaughnessy A."/>
            <person name="Dike S."/>
            <person name="Dedhia N."/>
            <person name="Preston R."/>
            <person name="Balija V."/>
            <person name="McCombie W.R."/>
            <person name="Chow T."/>
            <person name="Chen H."/>
            <person name="Chung M."/>
            <person name="Chen C."/>
            <person name="Shaw J."/>
            <person name="Wu H."/>
            <person name="Hsiao K."/>
            <person name="Chao Y."/>
            <person name="Chu M."/>
            <person name="Cheng C."/>
            <person name="Hour A."/>
            <person name="Lee P."/>
            <person name="Lin S."/>
            <person name="Lin Y."/>
            <person name="Liou J."/>
            <person name="Liu S."/>
            <person name="Hsing Y."/>
            <person name="Raghuvanshi S."/>
            <person name="Mohanty A."/>
            <person name="Bharti A.K."/>
            <person name="Gaur A."/>
            <person name="Gupta V."/>
            <person name="Kumar D."/>
            <person name="Ravi V."/>
            <person name="Vij S."/>
            <person name="Kapur A."/>
            <person name="Khurana P."/>
            <person name="Khurana P."/>
            <person name="Khurana J.P."/>
            <person name="Tyagi A.K."/>
            <person name="Gaikwad K."/>
            <person name="Singh A."/>
            <person name="Dalal V."/>
            <person name="Srivastava S."/>
            <person name="Dixit A."/>
            <person name="Pal A.K."/>
            <person name="Ghazi I.A."/>
            <person name="Yadav M."/>
            <person name="Pandit A."/>
            <person name="Bhargava A."/>
            <person name="Sureshbabu K."/>
            <person name="Batra K."/>
            <person name="Sharma T.R."/>
            <person name="Mohapatra T."/>
            <person name="Singh N.K."/>
            <person name="Messing J."/>
            <person name="Nelson A.B."/>
            <person name="Fuks G."/>
            <person name="Kavchok S."/>
            <person name="Keizer G."/>
            <person name="Linton E."/>
            <person name="Llaca V."/>
            <person name="Song R."/>
            <person name="Tanyolac B."/>
            <person name="Young S."/>
            <person name="Ho-Il K."/>
            <person name="Hahn J.H."/>
            <person name="Sangsakoo G."/>
            <person name="Vanavichit A."/>
            <person name="de Mattos Luiz.A.T."/>
            <person name="Zimmer P.D."/>
            <person name="Malone G."/>
            <person name="Dellagostin O."/>
            <person name="de Oliveira A.C."/>
            <person name="Bevan M."/>
            <person name="Bancroft I."/>
            <person name="Minx P."/>
            <person name="Cordum H."/>
            <person name="Wilson R."/>
            <person name="Cheng Z."/>
            <person name="Jin W."/>
            <person name="Jiang J."/>
            <person name="Leong S.A."/>
            <person name="Iwama H."/>
            <person name="Gojobori T."/>
            <person name="Itoh T."/>
            <person name="Niimura Y."/>
            <person name="Fujii Y."/>
            <person name="Habara T."/>
            <person name="Sakai H."/>
            <person name="Sato Y."/>
            <person name="Wilson G."/>
            <person name="Kumar K."/>
            <person name="McCouch S."/>
            <person name="Juretic N."/>
            <person name="Hoen D."/>
            <person name="Wright S."/>
            <person name="Bruskiewich R."/>
            <person name="Bureau T."/>
            <person name="Miyao A."/>
            <person name="Hirochika H."/>
            <person name="Nishikawa T."/>
            <person name="Kadowaki K."/>
            <person name="Sugiura M."/>
            <person name="Burr B."/>
            <person name="Sasaki T."/>
        </authorList>
    </citation>
    <scope>NUCLEOTIDE SEQUENCE [LARGE SCALE GENOMIC DNA]</scope>
    <source>
        <strain evidence="3">cv. Nipponbare</strain>
    </source>
</reference>
<gene>
    <name evidence="2" type="primary">P0019A05.25</name>
</gene>
<reference evidence="3" key="2">
    <citation type="journal article" date="2008" name="Nucleic Acids Res.">
        <title>The rice annotation project database (RAP-DB): 2008 update.</title>
        <authorList>
            <consortium name="The rice annotation project (RAP)"/>
        </authorList>
    </citation>
    <scope>GENOME REANNOTATION</scope>
    <source>
        <strain evidence="3">cv. Nipponbare</strain>
    </source>
</reference>
<proteinExistence type="predicted"/>
<sequence>MWRLTGEELAGRSTIRKWISPGGQNAFSQAAQLSATLPRICHLSPRSTREPPPGSAHHRPCVIARICRSAIAGSTTRVILFPHHITTPRAASEPHLPPRRYGRVPPPRTAAEPPPFPPPRGDDGGEAMDS</sequence>
<evidence type="ECO:0000313" key="2">
    <source>
        <dbReference type="EMBL" id="BAD33287.1"/>
    </source>
</evidence>
<dbReference type="EMBL" id="AP004811">
    <property type="protein sequence ID" value="BAD33287.1"/>
    <property type="molecule type" value="Genomic_DNA"/>
</dbReference>
<feature type="compositionally biased region" description="Pro residues" evidence="1">
    <location>
        <begin position="104"/>
        <end position="119"/>
    </location>
</feature>
<evidence type="ECO:0000256" key="1">
    <source>
        <dbReference type="SAM" id="MobiDB-lite"/>
    </source>
</evidence>
<dbReference type="Proteomes" id="UP000000763">
    <property type="component" value="Chromosome 6"/>
</dbReference>
<organism evidence="2 3">
    <name type="scientific">Oryza sativa subsp. japonica</name>
    <name type="common">Rice</name>
    <dbReference type="NCBI Taxonomy" id="39947"/>
    <lineage>
        <taxon>Eukaryota</taxon>
        <taxon>Viridiplantae</taxon>
        <taxon>Streptophyta</taxon>
        <taxon>Embryophyta</taxon>
        <taxon>Tracheophyta</taxon>
        <taxon>Spermatophyta</taxon>
        <taxon>Magnoliopsida</taxon>
        <taxon>Liliopsida</taxon>
        <taxon>Poales</taxon>
        <taxon>Poaceae</taxon>
        <taxon>BOP clade</taxon>
        <taxon>Oryzoideae</taxon>
        <taxon>Oryzeae</taxon>
        <taxon>Oryzinae</taxon>
        <taxon>Oryza</taxon>
        <taxon>Oryza sativa</taxon>
    </lineage>
</organism>
<evidence type="ECO:0000313" key="3">
    <source>
        <dbReference type="Proteomes" id="UP000000763"/>
    </source>
</evidence>
<protein>
    <submittedName>
        <fullName evidence="2">Uncharacterized protein</fullName>
    </submittedName>
</protein>
<dbReference type="AlphaFoldDB" id="Q69SV9"/>
<feature type="region of interest" description="Disordered" evidence="1">
    <location>
        <begin position="86"/>
        <end position="130"/>
    </location>
</feature>
<accession>Q69SV9</accession>